<reference evidence="2 3" key="1">
    <citation type="submission" date="2021-03" db="EMBL/GenBank/DDBJ databases">
        <authorList>
            <person name="Peeters C."/>
        </authorList>
    </citation>
    <scope>NUCLEOTIDE SEQUENCE [LARGE SCALE GENOMIC DNA]</scope>
    <source>
        <strain evidence="2 3">LMG 26411</strain>
    </source>
</reference>
<dbReference type="EC" id="3.-.-.-" evidence="2"/>
<name>A0ABM8TEZ9_9BURK</name>
<dbReference type="Proteomes" id="UP000672657">
    <property type="component" value="Unassembled WGS sequence"/>
</dbReference>
<accession>A0ABM8TEZ9</accession>
<comment type="caution">
    <text evidence="2">The sequence shown here is derived from an EMBL/GenBank/DDBJ whole genome shotgun (WGS) entry which is preliminary data.</text>
</comment>
<dbReference type="InterPro" id="IPR050228">
    <property type="entry name" value="Carboxylesterase_BioH"/>
</dbReference>
<feature type="domain" description="AB hydrolase-1" evidence="1">
    <location>
        <begin position="22"/>
        <end position="249"/>
    </location>
</feature>
<gene>
    <name evidence="2" type="primary">ydjP</name>
    <name evidence="2" type="ORF">LMG26411_01995</name>
</gene>
<dbReference type="RefSeq" id="WP_211953111.1">
    <property type="nucleotide sequence ID" value="NZ_CAJPVI010000010.1"/>
</dbReference>
<keyword evidence="3" id="KW-1185">Reference proteome</keyword>
<keyword evidence="2" id="KW-0378">Hydrolase</keyword>
<evidence type="ECO:0000259" key="1">
    <source>
        <dbReference type="Pfam" id="PF12697"/>
    </source>
</evidence>
<organism evidence="2 3">
    <name type="scientific">Cupriavidus numazuensis</name>
    <dbReference type="NCBI Taxonomy" id="221992"/>
    <lineage>
        <taxon>Bacteria</taxon>
        <taxon>Pseudomonadati</taxon>
        <taxon>Pseudomonadota</taxon>
        <taxon>Betaproteobacteria</taxon>
        <taxon>Burkholderiales</taxon>
        <taxon>Burkholderiaceae</taxon>
        <taxon>Cupriavidus</taxon>
    </lineage>
</organism>
<dbReference type="Gene3D" id="3.40.50.1820">
    <property type="entry name" value="alpha/beta hydrolase"/>
    <property type="match status" value="1"/>
</dbReference>
<dbReference type="GO" id="GO:0016787">
    <property type="term" value="F:hydrolase activity"/>
    <property type="evidence" value="ECO:0007669"/>
    <property type="project" value="UniProtKB-KW"/>
</dbReference>
<protein>
    <submittedName>
        <fullName evidence="2">AB hydrolase superfamily protein YdjP</fullName>
        <ecNumber evidence="2">3.-.-.-</ecNumber>
    </submittedName>
</protein>
<dbReference type="PANTHER" id="PTHR43194">
    <property type="entry name" value="HYDROLASE ALPHA/BETA FOLD FAMILY"/>
    <property type="match status" value="1"/>
</dbReference>
<dbReference type="SUPFAM" id="SSF53474">
    <property type="entry name" value="alpha/beta-Hydrolases"/>
    <property type="match status" value="1"/>
</dbReference>
<dbReference type="PANTHER" id="PTHR43194:SF2">
    <property type="entry name" value="PEROXISOMAL MEMBRANE PROTEIN LPX1"/>
    <property type="match status" value="1"/>
</dbReference>
<dbReference type="InterPro" id="IPR000073">
    <property type="entry name" value="AB_hydrolase_1"/>
</dbReference>
<dbReference type="EMBL" id="CAJPVI010000010">
    <property type="protein sequence ID" value="CAG2141144.1"/>
    <property type="molecule type" value="Genomic_DNA"/>
</dbReference>
<proteinExistence type="predicted"/>
<evidence type="ECO:0000313" key="3">
    <source>
        <dbReference type="Proteomes" id="UP000672657"/>
    </source>
</evidence>
<dbReference type="PRINTS" id="PR00111">
    <property type="entry name" value="ABHYDROLASE"/>
</dbReference>
<sequence length="266" mass="29303">MPTIQRNDTTLYYEVHGAGYPVVFVHGGGGNTMAFYQQVPHFRDRYQVITVDLRGFKQSVCAPGVVSHPIDYPDDLRAILDAENISSAALVCQSLGAWAGLPLAVRNPERVSCLFINGSPTPAYSEKNWQTLRRATGIFNDTAAKRDAGIGWNRRTVRERPEVMFLYSQIKQLNPGFDSTSMMDDCVKLHPEDMAGYKVPTMIAGGSHDDFLNPESHLHVATLIPGAASHTFPDTGHSTYFEDADAFNQVLDAFLSRHVTRGVAAS</sequence>
<dbReference type="InterPro" id="IPR029058">
    <property type="entry name" value="AB_hydrolase_fold"/>
</dbReference>
<evidence type="ECO:0000313" key="2">
    <source>
        <dbReference type="EMBL" id="CAG2141144.1"/>
    </source>
</evidence>
<dbReference type="Pfam" id="PF12697">
    <property type="entry name" value="Abhydrolase_6"/>
    <property type="match status" value="1"/>
</dbReference>